<dbReference type="PANTHER" id="PTHR24346">
    <property type="entry name" value="MAP/MICROTUBULE AFFINITY-REGULATING KINASE"/>
    <property type="match status" value="1"/>
</dbReference>
<dbReference type="SUPFAM" id="SSF56112">
    <property type="entry name" value="Protein kinase-like (PK-like)"/>
    <property type="match status" value="1"/>
</dbReference>
<keyword evidence="4" id="KW-0418">Kinase</keyword>
<keyword evidence="3 6" id="KW-0547">Nucleotide-binding</keyword>
<evidence type="ECO:0000256" key="1">
    <source>
        <dbReference type="ARBA" id="ARBA00022527"/>
    </source>
</evidence>
<dbReference type="AlphaFoldDB" id="A0AAW1RMR4"/>
<protein>
    <recommendedName>
        <fullName evidence="7">Protein kinase domain-containing protein</fullName>
    </recommendedName>
</protein>
<dbReference type="InterPro" id="IPR017441">
    <property type="entry name" value="Protein_kinase_ATP_BS"/>
</dbReference>
<dbReference type="GO" id="GO:0004674">
    <property type="term" value="F:protein serine/threonine kinase activity"/>
    <property type="evidence" value="ECO:0007669"/>
    <property type="project" value="UniProtKB-KW"/>
</dbReference>
<dbReference type="GO" id="GO:0005737">
    <property type="term" value="C:cytoplasm"/>
    <property type="evidence" value="ECO:0007669"/>
    <property type="project" value="TreeGrafter"/>
</dbReference>
<dbReference type="Proteomes" id="UP001438707">
    <property type="component" value="Unassembled WGS sequence"/>
</dbReference>
<dbReference type="Pfam" id="PF00069">
    <property type="entry name" value="Pkinase"/>
    <property type="match status" value="1"/>
</dbReference>
<evidence type="ECO:0000313" key="8">
    <source>
        <dbReference type="EMBL" id="KAK9834461.1"/>
    </source>
</evidence>
<dbReference type="InterPro" id="IPR000719">
    <property type="entry name" value="Prot_kinase_dom"/>
</dbReference>
<feature type="binding site" evidence="6">
    <location>
        <position position="74"/>
    </location>
    <ligand>
        <name>ATP</name>
        <dbReference type="ChEBI" id="CHEBI:30616"/>
    </ligand>
</feature>
<name>A0AAW1RMR4_9CHLO</name>
<evidence type="ECO:0000256" key="3">
    <source>
        <dbReference type="ARBA" id="ARBA00022741"/>
    </source>
</evidence>
<dbReference type="CDD" id="cd14003">
    <property type="entry name" value="STKc_AMPK-like"/>
    <property type="match status" value="1"/>
</dbReference>
<dbReference type="GO" id="GO:0005524">
    <property type="term" value="F:ATP binding"/>
    <property type="evidence" value="ECO:0007669"/>
    <property type="project" value="UniProtKB-UniRule"/>
</dbReference>
<keyword evidence="2" id="KW-0808">Transferase</keyword>
<comment type="caution">
    <text evidence="8">The sequence shown here is derived from an EMBL/GenBank/DDBJ whole genome shotgun (WGS) entry which is preliminary data.</text>
</comment>
<sequence>METSKQRAAVHLNACPPGGRQFMMHQPERMITTSPATHDSDLGHYTQLGVLGVGTFGRVVRAVHNTTGEEVAIKLLPRGNFGPVGSRQSELYRRYVSREIKHQSSLRHPLIVALKEVFLTPSYLAIAMEYARGGDLFTYTLSHQPSGRLSEQQARWIFQQLMIGLDYCHQRGVANRDLKLENLLLDRDSQDGARPLLKICDFGYAKADTNSSANTAVGTPVYMAPEVIMAGKSKYDAKKADIWSCGIILYAMLFGKHPFDVEDRLFIRKLVLARYTVPADVPVSEDCLDILRRVLVANPSQRLNMDQIRAHRWFRGSLPPGALEMNKFLINGFGPMDEFCQEVDAIVDQAQVVSATDQSHWPSATPGVAR</sequence>
<evidence type="ECO:0000256" key="4">
    <source>
        <dbReference type="ARBA" id="ARBA00022777"/>
    </source>
</evidence>
<dbReference type="Gene3D" id="1.10.510.10">
    <property type="entry name" value="Transferase(Phosphotransferase) domain 1"/>
    <property type="match status" value="1"/>
</dbReference>
<evidence type="ECO:0000256" key="2">
    <source>
        <dbReference type="ARBA" id="ARBA00022679"/>
    </source>
</evidence>
<dbReference type="SMART" id="SM00220">
    <property type="entry name" value="S_TKc"/>
    <property type="match status" value="1"/>
</dbReference>
<dbReference type="InterPro" id="IPR011009">
    <property type="entry name" value="Kinase-like_dom_sf"/>
</dbReference>
<feature type="domain" description="Protein kinase" evidence="7">
    <location>
        <begin position="45"/>
        <end position="314"/>
    </location>
</feature>
<dbReference type="GO" id="GO:0035556">
    <property type="term" value="P:intracellular signal transduction"/>
    <property type="evidence" value="ECO:0007669"/>
    <property type="project" value="TreeGrafter"/>
</dbReference>
<gene>
    <name evidence="8" type="ORF">WJX74_002218</name>
</gene>
<dbReference type="PANTHER" id="PTHR24346:SF82">
    <property type="entry name" value="KP78A-RELATED"/>
    <property type="match status" value="1"/>
</dbReference>
<keyword evidence="1" id="KW-0723">Serine/threonine-protein kinase</keyword>
<keyword evidence="9" id="KW-1185">Reference proteome</keyword>
<evidence type="ECO:0000313" key="9">
    <source>
        <dbReference type="Proteomes" id="UP001438707"/>
    </source>
</evidence>
<keyword evidence="5 6" id="KW-0067">ATP-binding</keyword>
<proteinExistence type="predicted"/>
<dbReference type="EMBL" id="JALJOS010000009">
    <property type="protein sequence ID" value="KAK9834461.1"/>
    <property type="molecule type" value="Genomic_DNA"/>
</dbReference>
<dbReference type="PROSITE" id="PS50011">
    <property type="entry name" value="PROTEIN_KINASE_DOM"/>
    <property type="match status" value="1"/>
</dbReference>
<accession>A0AAW1RMR4</accession>
<evidence type="ECO:0000256" key="6">
    <source>
        <dbReference type="PROSITE-ProRule" id="PRU10141"/>
    </source>
</evidence>
<reference evidence="8 9" key="1">
    <citation type="journal article" date="2024" name="Nat. Commun.">
        <title>Phylogenomics reveals the evolutionary origins of lichenization in chlorophyte algae.</title>
        <authorList>
            <person name="Puginier C."/>
            <person name="Libourel C."/>
            <person name="Otte J."/>
            <person name="Skaloud P."/>
            <person name="Haon M."/>
            <person name="Grisel S."/>
            <person name="Petersen M."/>
            <person name="Berrin J.G."/>
            <person name="Delaux P.M."/>
            <person name="Dal Grande F."/>
            <person name="Keller J."/>
        </authorList>
    </citation>
    <scope>NUCLEOTIDE SEQUENCE [LARGE SCALE GENOMIC DNA]</scope>
    <source>
        <strain evidence="8 9">SAG 2145</strain>
    </source>
</reference>
<dbReference type="PROSITE" id="PS00107">
    <property type="entry name" value="PROTEIN_KINASE_ATP"/>
    <property type="match status" value="1"/>
</dbReference>
<evidence type="ECO:0000259" key="7">
    <source>
        <dbReference type="PROSITE" id="PS50011"/>
    </source>
</evidence>
<organism evidence="8 9">
    <name type="scientific">Apatococcus lobatus</name>
    <dbReference type="NCBI Taxonomy" id="904363"/>
    <lineage>
        <taxon>Eukaryota</taxon>
        <taxon>Viridiplantae</taxon>
        <taxon>Chlorophyta</taxon>
        <taxon>core chlorophytes</taxon>
        <taxon>Trebouxiophyceae</taxon>
        <taxon>Chlorellales</taxon>
        <taxon>Chlorellaceae</taxon>
        <taxon>Apatococcus</taxon>
    </lineage>
</organism>
<dbReference type="FunFam" id="1.10.510.10:FF:000571">
    <property type="entry name" value="Maternal embryonic leucine zipper kinase"/>
    <property type="match status" value="1"/>
</dbReference>
<evidence type="ECO:0000256" key="5">
    <source>
        <dbReference type="ARBA" id="ARBA00022840"/>
    </source>
</evidence>